<dbReference type="STRING" id="5762.D2VI36"/>
<name>D2VI36_NAEGR</name>
<evidence type="ECO:0000256" key="7">
    <source>
        <dbReference type="SAM" id="Phobius"/>
    </source>
</evidence>
<dbReference type="InParanoid" id="D2VI36"/>
<comment type="subcellular location">
    <subcellularLocation>
        <location evidence="1">Cell membrane</location>
    </subcellularLocation>
</comment>
<dbReference type="SMART" id="SM00303">
    <property type="entry name" value="GPS"/>
    <property type="match status" value="1"/>
</dbReference>
<feature type="transmembrane region" description="Helical" evidence="7">
    <location>
        <begin position="871"/>
        <end position="892"/>
    </location>
</feature>
<feature type="transmembrane region" description="Helical" evidence="7">
    <location>
        <begin position="1002"/>
        <end position="1023"/>
    </location>
</feature>
<keyword evidence="4 7" id="KW-1133">Transmembrane helix</keyword>
<evidence type="ECO:0000313" key="10">
    <source>
        <dbReference type="Proteomes" id="UP000006671"/>
    </source>
</evidence>
<dbReference type="InterPro" id="IPR013111">
    <property type="entry name" value="EGF_extracell"/>
</dbReference>
<dbReference type="SUPFAM" id="SSF57184">
    <property type="entry name" value="Growth factor receptor domain"/>
    <property type="match status" value="1"/>
</dbReference>
<dbReference type="GeneID" id="8853103"/>
<organism evidence="10">
    <name type="scientific">Naegleria gruberi</name>
    <name type="common">Amoeba</name>
    <dbReference type="NCBI Taxonomy" id="5762"/>
    <lineage>
        <taxon>Eukaryota</taxon>
        <taxon>Discoba</taxon>
        <taxon>Heterolobosea</taxon>
        <taxon>Tetramitia</taxon>
        <taxon>Eutetramitia</taxon>
        <taxon>Vahlkampfiidae</taxon>
        <taxon>Naegleria</taxon>
    </lineage>
</organism>
<proteinExistence type="predicted"/>
<dbReference type="VEuPathDB" id="AmoebaDB:NAEGRDRAFT_49726"/>
<dbReference type="SUPFAM" id="SSF48097">
    <property type="entry name" value="Regulator of G-protein signaling, RGS"/>
    <property type="match status" value="1"/>
</dbReference>
<dbReference type="AlphaFoldDB" id="D2VI36"/>
<dbReference type="InterPro" id="IPR000203">
    <property type="entry name" value="GPS"/>
</dbReference>
<dbReference type="PROSITE" id="PS00022">
    <property type="entry name" value="EGF_1"/>
    <property type="match status" value="2"/>
</dbReference>
<dbReference type="OrthoDB" id="10040049at2759"/>
<dbReference type="InterPro" id="IPR036305">
    <property type="entry name" value="RGS_sf"/>
</dbReference>
<dbReference type="InterPro" id="IPR000742">
    <property type="entry name" value="EGF"/>
</dbReference>
<evidence type="ECO:0000256" key="4">
    <source>
        <dbReference type="ARBA" id="ARBA00022989"/>
    </source>
</evidence>
<dbReference type="InterPro" id="IPR044926">
    <property type="entry name" value="RGS_subdomain_2"/>
</dbReference>
<feature type="transmembrane region" description="Helical" evidence="7">
    <location>
        <begin position="44"/>
        <end position="65"/>
    </location>
</feature>
<feature type="domain" description="GAIN-B" evidence="8">
    <location>
        <begin position="553"/>
        <end position="725"/>
    </location>
</feature>
<evidence type="ECO:0000256" key="3">
    <source>
        <dbReference type="ARBA" id="ARBA00022692"/>
    </source>
</evidence>
<keyword evidence="2" id="KW-1003">Cell membrane</keyword>
<keyword evidence="3 7" id="KW-0812">Transmembrane</keyword>
<dbReference type="Proteomes" id="UP000006671">
    <property type="component" value="Unassembled WGS sequence"/>
</dbReference>
<evidence type="ECO:0000256" key="1">
    <source>
        <dbReference type="ARBA" id="ARBA00004236"/>
    </source>
</evidence>
<feature type="transmembrane region" description="Helical" evidence="7">
    <location>
        <begin position="742"/>
        <end position="762"/>
    </location>
</feature>
<dbReference type="EMBL" id="GG738873">
    <property type="protein sequence ID" value="EFC43523.1"/>
    <property type="molecule type" value="Genomic_DNA"/>
</dbReference>
<evidence type="ECO:0000256" key="2">
    <source>
        <dbReference type="ARBA" id="ARBA00022475"/>
    </source>
</evidence>
<keyword evidence="10" id="KW-1185">Reference proteome</keyword>
<evidence type="ECO:0000256" key="6">
    <source>
        <dbReference type="ARBA" id="ARBA00023157"/>
    </source>
</evidence>
<dbReference type="OMA" id="LENYIIW"/>
<keyword evidence="6" id="KW-1015">Disulfide bond</keyword>
<dbReference type="RefSeq" id="XP_002676267.1">
    <property type="nucleotide sequence ID" value="XM_002676221.1"/>
</dbReference>
<dbReference type="Gene3D" id="1.10.167.10">
    <property type="entry name" value="Regulator of G-protein Signalling 4, domain 2"/>
    <property type="match status" value="1"/>
</dbReference>
<evidence type="ECO:0000256" key="5">
    <source>
        <dbReference type="ARBA" id="ARBA00023136"/>
    </source>
</evidence>
<dbReference type="Gene3D" id="2.10.25.10">
    <property type="entry name" value="Laminin"/>
    <property type="match status" value="2"/>
</dbReference>
<evidence type="ECO:0000259" key="8">
    <source>
        <dbReference type="PROSITE" id="PS50221"/>
    </source>
</evidence>
<feature type="transmembrane region" description="Helical" evidence="7">
    <location>
        <begin position="774"/>
        <end position="798"/>
    </location>
</feature>
<dbReference type="KEGG" id="ngr:NAEGRDRAFT_49726"/>
<dbReference type="GO" id="GO:0005886">
    <property type="term" value="C:plasma membrane"/>
    <property type="evidence" value="ECO:0007669"/>
    <property type="project" value="UniProtKB-SubCell"/>
</dbReference>
<gene>
    <name evidence="9" type="ORF">NAEGRDRAFT_49726</name>
</gene>
<dbReference type="PROSITE" id="PS01186">
    <property type="entry name" value="EGF_2"/>
    <property type="match status" value="1"/>
</dbReference>
<keyword evidence="5 7" id="KW-0472">Membrane</keyword>
<sequence length="1255" mass="140280">MLLVRSNTEDDACCILEGKLSCMRKENYISSVLKLCWNYSARRNLCVVLIFIVSVCFLLISSDVFSNSNYWNLLISNNNNNVLPSPRRFLKHNSNWIILVQGQEIPTINNNIIYRDKTHHSRSISDESDDDEGDDDDDGDNYKCYGQSSSSSSVCSGHGKCISKNNCSCSVGYYGNKCNNLYVCDSLTQESPLVCSGRGNCTANGSCTCQSEYYDSNCSSYSCFSVDYQSSLVCSGRGNCTLPDVCSCSAGHFGSNCGLTSCFSILSNSSDVCQGKGQCQILDVCSCNSNSDGFDCGALLIAGENVILSLTDSSMLDTQSNNTHVILSFADSNFTTYYNKKESLIITFTIRNGNYFYSENTTSLTWKLPLLTVGEYSIEATIIDRNYDIIVGNSSQSRSISVFSLKQVTDNPSRIKELDIGSINQIANNLQNVTNKTELIEVIASTLTNKTSNITTEQSIFLTQTLLVITDSVYTNYLTEAGKEAISKTVNDFSDTLKKLHSATIIINNISTNLLLIASNLVELSLELKTMQKAIDSSLSAIAISNKNEGKKEPVKVETKNFVVLVVLDENRGSSPIDASHSVAIPSTIGAALGPSATSFGIVRFESSPEQFFTDQSISFPGAKILQFKTLVSGTYVPLNNLSENITLTFTIDEGTINETLINSTLNSNSSNPEIVKTYVCRYWNETEMKWLQNGCSTSYSNGTVTCYCDHTTRFSAFIDFSEAPYKRNDRSIHDSLSTANIAISSIFLVVIGIIFALLIILRKKQPVKSRYITPHLALASLFIENLAVGIFSKSILLHYSYFPSLRLDLMVSICTVISTSMRAAAIWCYMIMSLRYLVHRYFYEWMMKAIETNKKDSMVKYLNILKKQTVLVVTSIITGVLFLIYFSIFVILRGDSSLTTAQFSTASTVSIFILLIIMTMVIIAIYVTDLVLEKSNKQMSDEVVDIAEEMNSLVIDSSTANSQQALVKNNFSQELAKGGRLLGSIFKTFISNDVLMFRTEVIFYLAAMLFFIVSYLVGFSTLSLRFSGDSTNNDIVDMMDSVIFLFETLMTICLIIAFGGFVVVWALKTEFTKGGWFTKKQANAFQEFDEKFEVLTLKQNKYLLKLFRQYTKTEMSLENYIIWIRLEKFKQDFSDVISPSNANIGEWDRVVTEMDELFKTHIDSSSEMSVNINSITRRKYLILHNTLLNTNINTLNGSEVAELKTATNEVIMDLMTDIVYNLMDTYSRFVLTEEFRIIKQVQATREMTTVQLFK</sequence>
<feature type="transmembrane region" description="Helical" evidence="7">
    <location>
        <begin position="1043"/>
        <end position="1068"/>
    </location>
</feature>
<protein>
    <submittedName>
        <fullName evidence="9">Predicted protein</fullName>
    </submittedName>
</protein>
<dbReference type="InterPro" id="IPR057244">
    <property type="entry name" value="GAIN_B"/>
</dbReference>
<dbReference type="eggNOG" id="KOG1225">
    <property type="taxonomic scope" value="Eukaryota"/>
</dbReference>
<dbReference type="InterPro" id="IPR009030">
    <property type="entry name" value="Growth_fac_rcpt_cys_sf"/>
</dbReference>
<reference evidence="9 10" key="1">
    <citation type="journal article" date="2010" name="Cell">
        <title>The genome of Naegleria gruberi illuminates early eukaryotic versatility.</title>
        <authorList>
            <person name="Fritz-Laylin L.K."/>
            <person name="Prochnik S.E."/>
            <person name="Ginger M.L."/>
            <person name="Dacks J.B."/>
            <person name="Carpenter M.L."/>
            <person name="Field M.C."/>
            <person name="Kuo A."/>
            <person name="Paredez A."/>
            <person name="Chapman J."/>
            <person name="Pham J."/>
            <person name="Shu S."/>
            <person name="Neupane R."/>
            <person name="Cipriano M."/>
            <person name="Mancuso J."/>
            <person name="Tu H."/>
            <person name="Salamov A."/>
            <person name="Lindquist E."/>
            <person name="Shapiro H."/>
            <person name="Lucas S."/>
            <person name="Grigoriev I.V."/>
            <person name="Cande W.Z."/>
            <person name="Fulton C."/>
            <person name="Rokhsar D.S."/>
            <person name="Dawson S.C."/>
        </authorList>
    </citation>
    <scope>NUCLEOTIDE SEQUENCE [LARGE SCALE GENOMIC DNA]</scope>
    <source>
        <strain evidence="9 10">NEG-M</strain>
    </source>
</reference>
<dbReference type="Pfam" id="PF07974">
    <property type="entry name" value="EGF_2"/>
    <property type="match status" value="1"/>
</dbReference>
<feature type="transmembrane region" description="Helical" evidence="7">
    <location>
        <begin position="912"/>
        <end position="933"/>
    </location>
</feature>
<accession>D2VI36</accession>
<feature type="transmembrane region" description="Helical" evidence="7">
    <location>
        <begin position="810"/>
        <end position="839"/>
    </location>
</feature>
<dbReference type="PROSITE" id="PS50221">
    <property type="entry name" value="GAIN_B"/>
    <property type="match status" value="1"/>
</dbReference>
<evidence type="ECO:0000313" key="9">
    <source>
        <dbReference type="EMBL" id="EFC43523.1"/>
    </source>
</evidence>